<dbReference type="Proteomes" id="UP000014660">
    <property type="component" value="Chromosome"/>
</dbReference>
<dbReference type="HOGENOM" id="CLU_1965454_0_0_2"/>
<accession>S0AQ36</accession>
<organism evidence="1 2">
    <name type="scientific">Ferroplasma acidarmanus Fer1</name>
    <dbReference type="NCBI Taxonomy" id="333146"/>
    <lineage>
        <taxon>Archaea</taxon>
        <taxon>Methanobacteriati</taxon>
        <taxon>Thermoplasmatota</taxon>
        <taxon>Thermoplasmata</taxon>
        <taxon>Thermoplasmatales</taxon>
        <taxon>Ferroplasmaceae</taxon>
        <taxon>Ferroplasma</taxon>
    </lineage>
</organism>
<sequence length="127" mass="15400">MTLNQLEKFKIKRKDDSYLSYYTLIRVRGSKPVPCFAVPSHLYKYSEHELGLYLKYHKNYWGKLGKFMNTKDNQYMEILDREMEEQKRNIWEELKKTIVSDISEIRYEILTGFDFSHLGKQKIKNTF</sequence>
<keyword evidence="2" id="KW-1185">Reference proteome</keyword>
<evidence type="ECO:0000313" key="1">
    <source>
        <dbReference type="EMBL" id="AGO61373.1"/>
    </source>
</evidence>
<proteinExistence type="predicted"/>
<dbReference type="AlphaFoldDB" id="S0AQ36"/>
<evidence type="ECO:0000313" key="2">
    <source>
        <dbReference type="Proteomes" id="UP000014660"/>
    </source>
</evidence>
<dbReference type="EMBL" id="CP004145">
    <property type="protein sequence ID" value="AGO61373.1"/>
    <property type="molecule type" value="Genomic_DNA"/>
</dbReference>
<name>S0AQ36_FERAC</name>
<gene>
    <name evidence="1" type="ORF">FACI_IFERC00001G1393</name>
</gene>
<protein>
    <submittedName>
        <fullName evidence="1">Uncharacterized protein</fullName>
    </submittedName>
</protein>
<dbReference type="KEGG" id="fac:FACI_IFERC01G1393"/>
<reference evidence="1 2" key="1">
    <citation type="journal article" date="2007" name="Proc. Natl. Acad. Sci. U.S.A.">
        <title>Genome dynamics in a natural archaeal population.</title>
        <authorList>
            <person name="Allen E.E."/>
            <person name="Tyson G.W."/>
            <person name="Whitaker R.J."/>
            <person name="Detter J.C."/>
            <person name="Richardson P.M."/>
            <person name="Banfield J.F."/>
        </authorList>
    </citation>
    <scope>NUCLEOTIDE SEQUENCE [LARGE SCALE GENOMIC DNA]</scope>
    <source>
        <strain evidence="2">fer1</strain>
    </source>
</reference>
<dbReference type="GeneID" id="84219887"/>
<dbReference type="RefSeq" id="WP_009887427.1">
    <property type="nucleotide sequence ID" value="NC_021592.1"/>
</dbReference>